<dbReference type="Pfam" id="PF13524">
    <property type="entry name" value="Glyco_trans_1_2"/>
    <property type="match status" value="1"/>
</dbReference>
<gene>
    <name evidence="5" type="ORF">OF850_00580</name>
</gene>
<evidence type="ECO:0000256" key="3">
    <source>
        <dbReference type="SAM" id="MobiDB-lite"/>
    </source>
</evidence>
<evidence type="ECO:0000313" key="5">
    <source>
        <dbReference type="EMBL" id="MCW8084110.1"/>
    </source>
</evidence>
<dbReference type="Proteomes" id="UP001526430">
    <property type="component" value="Unassembled WGS sequence"/>
</dbReference>
<keyword evidence="2 5" id="KW-0808">Transferase</keyword>
<comment type="caution">
    <text evidence="5">The sequence shown here is derived from an EMBL/GenBank/DDBJ whole genome shotgun (WGS) entry which is preliminary data.</text>
</comment>
<dbReference type="RefSeq" id="WP_301587721.1">
    <property type="nucleotide sequence ID" value="NZ_JAPFQI010000001.1"/>
</dbReference>
<feature type="region of interest" description="Disordered" evidence="3">
    <location>
        <begin position="1031"/>
        <end position="1050"/>
    </location>
</feature>
<reference evidence="5 6" key="1">
    <citation type="submission" date="2022-10" db="EMBL/GenBank/DDBJ databases">
        <title>Roseococcus glaciei nov., sp. nov., isolated from glacier.</title>
        <authorList>
            <person name="Liu Q."/>
            <person name="Xin Y.-H."/>
        </authorList>
    </citation>
    <scope>NUCLEOTIDE SEQUENCE [LARGE SCALE GENOMIC DNA]</scope>
    <source>
        <strain evidence="5 6">MDT2-1-1</strain>
    </source>
</reference>
<sequence>MNDDPIPPVLETANFLLERLDAPPRFRAGMGALAGFEVGGWALDTQDPARPVTVEIWVAGELLGTAETGLERGDIARFVPGSWAGFLLDLRRCAPERLLATLRALLPLRDDMRPLALRIEGLAQLPPHPSSGITADALRRALMTLPPGLLLAAQEEAPSPSHGALLATLAGEAALFDEDAHLAAHPEARRTDRSELAAAFEDALARALPPAEPDGTYPYGDAVLLMRGEVALAEGRAGEARQALMLGVARLLGEALATHAATALDAACAALEAGQLSADPWRERLLARAAFFLALALEDGPRTAEAWLGRLAPLLDRLHTAESGGRSRLSDLRWWVRLAPFLLGNRAPGAGALRTLCLEAWQQAPPGQREGKPMPPTPRMRRLLLLAWSAEAAAAGQWNEALAAALQASRELLSLREGPWRRAIRPVLLALFEAASPDARDLAAVLAAIFEANAAPRRAPAGLAFLRLCGLAAMPSRRIAPRREAARPAVDVAFLVGAPEGESLRYRVLNLVEALEERGLRAETFLPHEGDRLAAHCGSLATMVAFRAPLGERLESGLRAARRLGARVVFDVDDLTFDPALAHEMRSLAEMDRQEREGAMVGLRLYREALLAADAVTGSTAAIAEAAEALARPARIVPNTHGAFERHIARRTPRHDEAGIVRLGYFSGTWTHRGDFAQMERAVLEAMRRHPQTRLLVAGALRLGPEWDEFAGRITRAPLLPHPLMLELYAQVDVNFAPLEHGARFCEAKSELKVFEAGLFGVPSAASPTAPYAAAITDGVDGFLAASEADWTRALDRLIAEPELRRQIGAAARERALRQFADARAGEAWEAAKADLLATAPRPLSLCLLPPSGKAEAAEALRLGEALSLLGHRVALDIPLGGEADSTLPVAANPAGLAPDLLLATDGPSLPRLRPLEAQTGGRAARLIQVDEAAREPLGARRLAAEAALSLPLPRIARGAVLAERLGAARFDPAPDRTLFHPRPETGRAARLVAFRTDSDDPLRCHELGIAALEQLRAMVPGVEIVVAGIPAPKPRKPEDPPPRRPVRALPAGLSEEKAWPDRMARALLYSAATVGLCFAPDGMDEAGFEMVACGLPVVDALSPLAPREDALCRRVEPAPEHIARALAGLLDDAAAREAQAARATAALDALPGPIGQARQVEAWLRGLVSSPS</sequence>
<protein>
    <submittedName>
        <fullName evidence="5">Glycosyltransferase</fullName>
        <ecNumber evidence="5">2.4.-.-</ecNumber>
    </submittedName>
</protein>
<dbReference type="PANTHER" id="PTHR12526">
    <property type="entry name" value="GLYCOSYLTRANSFERASE"/>
    <property type="match status" value="1"/>
</dbReference>
<dbReference type="EMBL" id="JAPFQI010000001">
    <property type="protein sequence ID" value="MCW8084110.1"/>
    <property type="molecule type" value="Genomic_DNA"/>
</dbReference>
<proteinExistence type="predicted"/>
<dbReference type="EC" id="2.4.-.-" evidence="5"/>
<accession>A0ABT3NPL6</accession>
<evidence type="ECO:0000256" key="2">
    <source>
        <dbReference type="ARBA" id="ARBA00022679"/>
    </source>
</evidence>
<name>A0ABT3NPL6_9PROT</name>
<feature type="domain" description="Spore protein YkvP/CgeB glycosyl transferase-like" evidence="4">
    <location>
        <begin position="681"/>
        <end position="821"/>
    </location>
</feature>
<dbReference type="Gene3D" id="3.40.50.2000">
    <property type="entry name" value="Glycogen Phosphorylase B"/>
    <property type="match status" value="2"/>
</dbReference>
<dbReference type="PANTHER" id="PTHR12526:SF510">
    <property type="entry name" value="D-INOSITOL 3-PHOSPHATE GLYCOSYLTRANSFERASE"/>
    <property type="match status" value="1"/>
</dbReference>
<organism evidence="5 6">
    <name type="scientific">Sabulicella glaciei</name>
    <dbReference type="NCBI Taxonomy" id="2984948"/>
    <lineage>
        <taxon>Bacteria</taxon>
        <taxon>Pseudomonadati</taxon>
        <taxon>Pseudomonadota</taxon>
        <taxon>Alphaproteobacteria</taxon>
        <taxon>Acetobacterales</taxon>
        <taxon>Acetobacteraceae</taxon>
        <taxon>Sabulicella</taxon>
    </lineage>
</organism>
<dbReference type="InterPro" id="IPR055259">
    <property type="entry name" value="YkvP/CgeB_Glyco_trans-like"/>
</dbReference>
<dbReference type="GO" id="GO:0016757">
    <property type="term" value="F:glycosyltransferase activity"/>
    <property type="evidence" value="ECO:0007669"/>
    <property type="project" value="UniProtKB-KW"/>
</dbReference>
<evidence type="ECO:0000259" key="4">
    <source>
        <dbReference type="Pfam" id="PF13524"/>
    </source>
</evidence>
<keyword evidence="6" id="KW-1185">Reference proteome</keyword>
<evidence type="ECO:0000313" key="6">
    <source>
        <dbReference type="Proteomes" id="UP001526430"/>
    </source>
</evidence>
<evidence type="ECO:0000256" key="1">
    <source>
        <dbReference type="ARBA" id="ARBA00022676"/>
    </source>
</evidence>
<dbReference type="SUPFAM" id="SSF53756">
    <property type="entry name" value="UDP-Glycosyltransferase/glycogen phosphorylase"/>
    <property type="match status" value="1"/>
</dbReference>
<keyword evidence="1 5" id="KW-0328">Glycosyltransferase</keyword>